<comment type="caution">
    <text evidence="2">The sequence shown here is derived from an EMBL/GenBank/DDBJ whole genome shotgun (WGS) entry which is preliminary data.</text>
</comment>
<evidence type="ECO:0000259" key="1">
    <source>
        <dbReference type="Pfam" id="PF02754"/>
    </source>
</evidence>
<proteinExistence type="predicted"/>
<dbReference type="InterPro" id="IPR004017">
    <property type="entry name" value="Cys_rich_dom"/>
</dbReference>
<evidence type="ECO:0000313" key="2">
    <source>
        <dbReference type="EMBL" id="MCJ8499169.1"/>
    </source>
</evidence>
<dbReference type="RefSeq" id="WP_246902293.1">
    <property type="nucleotide sequence ID" value="NZ_JALJRB010000001.1"/>
</dbReference>
<dbReference type="EMBL" id="JALJRB010000001">
    <property type="protein sequence ID" value="MCJ8499169.1"/>
    <property type="molecule type" value="Genomic_DNA"/>
</dbReference>
<protein>
    <submittedName>
        <fullName evidence="2">(Fe-S)-binding protein</fullName>
    </submittedName>
</protein>
<dbReference type="AlphaFoldDB" id="A0AA41UHM0"/>
<dbReference type="GO" id="GO:0005829">
    <property type="term" value="C:cytosol"/>
    <property type="evidence" value="ECO:0007669"/>
    <property type="project" value="TreeGrafter"/>
</dbReference>
<dbReference type="Proteomes" id="UP001165427">
    <property type="component" value="Unassembled WGS sequence"/>
</dbReference>
<evidence type="ECO:0000313" key="3">
    <source>
        <dbReference type="Proteomes" id="UP001165427"/>
    </source>
</evidence>
<gene>
    <name evidence="2" type="ORF">MRX98_01170</name>
</gene>
<name>A0AA41UHM0_9BACT</name>
<reference evidence="2" key="1">
    <citation type="submission" date="2022-04" db="EMBL/GenBank/DDBJ databases">
        <title>Desulfatitalea alkaliphila sp. nov., a novel anaerobic sulfate-reducing bacterium isolated from terrestrial mud volcano, Taman Peninsula, Russia.</title>
        <authorList>
            <person name="Khomyakova M.A."/>
            <person name="Merkel A.Y."/>
            <person name="Slobodkin A.I."/>
        </authorList>
    </citation>
    <scope>NUCLEOTIDE SEQUENCE</scope>
    <source>
        <strain evidence="2">M08but</strain>
    </source>
</reference>
<organism evidence="2 3">
    <name type="scientific">Desulfatitalea alkaliphila</name>
    <dbReference type="NCBI Taxonomy" id="2929485"/>
    <lineage>
        <taxon>Bacteria</taxon>
        <taxon>Pseudomonadati</taxon>
        <taxon>Thermodesulfobacteriota</taxon>
        <taxon>Desulfobacteria</taxon>
        <taxon>Desulfobacterales</taxon>
        <taxon>Desulfosarcinaceae</taxon>
        <taxon>Desulfatitalea</taxon>
    </lineage>
</organism>
<dbReference type="GO" id="GO:0016491">
    <property type="term" value="F:oxidoreductase activity"/>
    <property type="evidence" value="ECO:0007669"/>
    <property type="project" value="UniProtKB-ARBA"/>
</dbReference>
<dbReference type="PANTHER" id="PTHR30296:SF0">
    <property type="entry name" value="LACTATE UTILIZATION PROTEIN A"/>
    <property type="match status" value="1"/>
</dbReference>
<dbReference type="PANTHER" id="PTHR30296">
    <property type="entry name" value="UNCHARACTERIZED PROTEIN YKGE"/>
    <property type="match status" value="1"/>
</dbReference>
<sequence>MPTVSLFIPCLVDLVLPRVGECTATLLSHLGCKPIYHSEQTCCGLMAFNGGHRDEARRLARRFIRVFEHDPLIVSPSGSCVHMVKQRYAELFADEPAWRARALALAPRVYELSQFVVDFLGVQDVGAADEVTVAYHESCSTLNALGVSAQPKALIRAVRGATLKEWQGADVCCGFGGTFANSFAPISSALVRQKVAFFLESGADLLVMCDPGCLLNIGGYLHRHHPDKQAMHLAQFLADRLPDGPARDAWS</sequence>
<feature type="domain" description="Cysteine-rich" evidence="1">
    <location>
        <begin position="4"/>
        <end position="84"/>
    </location>
</feature>
<feature type="domain" description="Cysteine-rich" evidence="1">
    <location>
        <begin position="133"/>
        <end position="217"/>
    </location>
</feature>
<accession>A0AA41UHM0</accession>
<dbReference type="Pfam" id="PF02754">
    <property type="entry name" value="CCG"/>
    <property type="match status" value="2"/>
</dbReference>
<keyword evidence="3" id="KW-1185">Reference proteome</keyword>